<proteinExistence type="predicted"/>
<dbReference type="EMBL" id="JAHRIO010000936">
    <property type="protein sequence ID" value="MEQ2158584.1"/>
    <property type="molecule type" value="Genomic_DNA"/>
</dbReference>
<protein>
    <recommendedName>
        <fullName evidence="3">Maturase K</fullName>
    </recommendedName>
</protein>
<evidence type="ECO:0000313" key="1">
    <source>
        <dbReference type="EMBL" id="MEQ2158584.1"/>
    </source>
</evidence>
<reference evidence="1 2" key="1">
    <citation type="submission" date="2021-06" db="EMBL/GenBank/DDBJ databases">
        <authorList>
            <person name="Palmer J.M."/>
        </authorList>
    </citation>
    <scope>NUCLEOTIDE SEQUENCE [LARGE SCALE GENOMIC DNA]</scope>
    <source>
        <strain evidence="1 2">GA_2019</strain>
        <tissue evidence="1">Muscle</tissue>
    </source>
</reference>
<keyword evidence="2" id="KW-1185">Reference proteome</keyword>
<name>A0ABV0MHL8_9TELE</name>
<comment type="caution">
    <text evidence="1">The sequence shown here is derived from an EMBL/GenBank/DDBJ whole genome shotgun (WGS) entry which is preliminary data.</text>
</comment>
<gene>
    <name evidence="1" type="ORF">GOODEAATRI_013736</name>
</gene>
<dbReference type="Proteomes" id="UP001476798">
    <property type="component" value="Unassembled WGS sequence"/>
</dbReference>
<sequence length="112" mass="13291">MECCAAKKGRSQITRGGRNTQTHAPMFSLQCWHLDLTSSVYAFMNYHWDSYTLMRKTSENINYIFNVLRFKNACNTQHVFKTLWESKLHLLQAVPVFINFPRHLTEVRNFLF</sequence>
<evidence type="ECO:0000313" key="2">
    <source>
        <dbReference type="Proteomes" id="UP001476798"/>
    </source>
</evidence>
<organism evidence="1 2">
    <name type="scientific">Goodea atripinnis</name>
    <dbReference type="NCBI Taxonomy" id="208336"/>
    <lineage>
        <taxon>Eukaryota</taxon>
        <taxon>Metazoa</taxon>
        <taxon>Chordata</taxon>
        <taxon>Craniata</taxon>
        <taxon>Vertebrata</taxon>
        <taxon>Euteleostomi</taxon>
        <taxon>Actinopterygii</taxon>
        <taxon>Neopterygii</taxon>
        <taxon>Teleostei</taxon>
        <taxon>Neoteleostei</taxon>
        <taxon>Acanthomorphata</taxon>
        <taxon>Ovalentaria</taxon>
        <taxon>Atherinomorphae</taxon>
        <taxon>Cyprinodontiformes</taxon>
        <taxon>Goodeidae</taxon>
        <taxon>Goodea</taxon>
    </lineage>
</organism>
<evidence type="ECO:0008006" key="3">
    <source>
        <dbReference type="Google" id="ProtNLM"/>
    </source>
</evidence>
<accession>A0ABV0MHL8</accession>